<feature type="non-terminal residue" evidence="1">
    <location>
        <position position="1"/>
    </location>
</feature>
<name>A0A9X9LNX9_GULGU</name>
<reference evidence="1 2" key="1">
    <citation type="submission" date="2018-10" db="EMBL/GenBank/DDBJ databases">
        <authorList>
            <person name="Ekblom R."/>
            <person name="Jareborg N."/>
        </authorList>
    </citation>
    <scope>NUCLEOTIDE SEQUENCE [LARGE SCALE GENOMIC DNA]</scope>
    <source>
        <tissue evidence="1">Muscle</tissue>
    </source>
</reference>
<keyword evidence="2" id="KW-1185">Reference proteome</keyword>
<evidence type="ECO:0000313" key="2">
    <source>
        <dbReference type="Proteomes" id="UP000269945"/>
    </source>
</evidence>
<evidence type="ECO:0000313" key="1">
    <source>
        <dbReference type="EMBL" id="VCW77978.1"/>
    </source>
</evidence>
<comment type="caution">
    <text evidence="1">The sequence shown here is derived from an EMBL/GenBank/DDBJ whole genome shotgun (WGS) entry which is preliminary data.</text>
</comment>
<dbReference type="EMBL" id="CYRY02009698">
    <property type="protein sequence ID" value="VCW77978.1"/>
    <property type="molecule type" value="Genomic_DNA"/>
</dbReference>
<gene>
    <name evidence="1" type="ORF">BN2614_LOCUS1</name>
</gene>
<dbReference type="AlphaFoldDB" id="A0A9X9LNX9"/>
<sequence length="64" mass="7138">ELLQCNSHADLTFDCWSNGSPPWRKNWSSAESLKVKTEQKVIAGNLGPLNNQQGEVWSDCANMC</sequence>
<protein>
    <submittedName>
        <fullName evidence="1">Uncharacterized protein</fullName>
    </submittedName>
</protein>
<proteinExistence type="predicted"/>
<accession>A0A9X9LNX9</accession>
<dbReference type="Proteomes" id="UP000269945">
    <property type="component" value="Unassembled WGS sequence"/>
</dbReference>
<organism evidence="1 2">
    <name type="scientific">Gulo gulo</name>
    <name type="common">Wolverine</name>
    <name type="synonym">Gluton</name>
    <dbReference type="NCBI Taxonomy" id="48420"/>
    <lineage>
        <taxon>Eukaryota</taxon>
        <taxon>Metazoa</taxon>
        <taxon>Chordata</taxon>
        <taxon>Craniata</taxon>
        <taxon>Vertebrata</taxon>
        <taxon>Euteleostomi</taxon>
        <taxon>Mammalia</taxon>
        <taxon>Eutheria</taxon>
        <taxon>Laurasiatheria</taxon>
        <taxon>Carnivora</taxon>
        <taxon>Caniformia</taxon>
        <taxon>Musteloidea</taxon>
        <taxon>Mustelidae</taxon>
        <taxon>Guloninae</taxon>
        <taxon>Gulo</taxon>
    </lineage>
</organism>